<reference evidence="9" key="2">
    <citation type="submission" date="2014-05" db="EMBL/GenBank/DDBJ databases">
        <authorList>
            <person name="Ferguson L.C."/>
        </authorList>
    </citation>
    <scope>NUCLEOTIDE SEQUENCE</scope>
</reference>
<dbReference type="PRINTS" id="PR00024">
    <property type="entry name" value="HOMEOBOX"/>
</dbReference>
<dbReference type="GeneID" id="105384894"/>
<dbReference type="RefSeq" id="NP_001306952.1">
    <property type="nucleotide sequence ID" value="NM_001320023.1"/>
</dbReference>
<dbReference type="PROSITE" id="PS50071">
    <property type="entry name" value="HOMEOBOX_2"/>
    <property type="match status" value="1"/>
</dbReference>
<dbReference type="PANTHER" id="PTHR45664:SF12">
    <property type="entry name" value="PANCREAS_DUODENUM HOMEOBOX PROTEIN 1"/>
    <property type="match status" value="1"/>
</dbReference>
<evidence type="ECO:0000313" key="9">
    <source>
        <dbReference type="EMBL" id="DAA64844.1"/>
    </source>
</evidence>
<dbReference type="CDD" id="cd00086">
    <property type="entry name" value="homeodomain"/>
    <property type="match status" value="1"/>
</dbReference>
<evidence type="ECO:0000256" key="5">
    <source>
        <dbReference type="PROSITE-ProRule" id="PRU00108"/>
    </source>
</evidence>
<feature type="region of interest" description="Disordered" evidence="7">
    <location>
        <begin position="108"/>
        <end position="136"/>
    </location>
</feature>
<dbReference type="AlphaFoldDB" id="A0A0I9QQP9"/>
<dbReference type="SMART" id="SM00389">
    <property type="entry name" value="HOX"/>
    <property type="match status" value="1"/>
</dbReference>
<keyword evidence="2 5" id="KW-0238">DNA-binding</keyword>
<dbReference type="PANTHER" id="PTHR45664">
    <property type="entry name" value="PROTEIN ZERKNUELLT 1-RELATED"/>
    <property type="match status" value="1"/>
</dbReference>
<dbReference type="EMBL" id="BK008850">
    <property type="protein sequence ID" value="DAA64844.1"/>
    <property type="molecule type" value="mRNA"/>
</dbReference>
<proteinExistence type="evidence at transcript level"/>
<keyword evidence="4 5" id="KW-0539">Nucleus</keyword>
<accession>A0A0I9QQP9</accession>
<reference evidence="9" key="1">
    <citation type="journal article" date="2014" name="PLoS Genet.">
        <title>Ancient expansion of the hox cluster in lepidoptera generated four homeobox genes implicated in extra-embryonic tissue formation.</title>
        <authorList>
            <person name="Ferguson L."/>
            <person name="Marletaz F."/>
            <person name="Carter J.M."/>
            <person name="Taylor W.R."/>
            <person name="Gibbs M."/>
            <person name="Breuker C.J."/>
            <person name="Holland P.W."/>
        </authorList>
    </citation>
    <scope>NUCLEOTIDE SEQUENCE</scope>
</reference>
<evidence type="ECO:0000256" key="4">
    <source>
        <dbReference type="ARBA" id="ARBA00023242"/>
    </source>
</evidence>
<dbReference type="PROSITE" id="PS00027">
    <property type="entry name" value="HOMEOBOX_1"/>
    <property type="match status" value="1"/>
</dbReference>
<feature type="domain" description="Homeobox" evidence="8">
    <location>
        <begin position="51"/>
        <end position="111"/>
    </location>
</feature>
<evidence type="ECO:0000256" key="6">
    <source>
        <dbReference type="RuleBase" id="RU000682"/>
    </source>
</evidence>
<keyword evidence="3 5" id="KW-0371">Homeobox</keyword>
<evidence type="ECO:0000256" key="7">
    <source>
        <dbReference type="SAM" id="MobiDB-lite"/>
    </source>
</evidence>
<dbReference type="Pfam" id="PF00046">
    <property type="entry name" value="Homeodomain"/>
    <property type="match status" value="1"/>
</dbReference>
<dbReference type="Gene3D" id="1.10.10.60">
    <property type="entry name" value="Homeodomain-like"/>
    <property type="match status" value="1"/>
</dbReference>
<dbReference type="InterPro" id="IPR017970">
    <property type="entry name" value="Homeobox_CS"/>
</dbReference>
<protein>
    <submittedName>
        <fullName evidence="9">Hox cluster protein ShxC</fullName>
    </submittedName>
</protein>
<dbReference type="GO" id="GO:0005634">
    <property type="term" value="C:nucleus"/>
    <property type="evidence" value="ECO:0007669"/>
    <property type="project" value="UniProtKB-SubCell"/>
</dbReference>
<dbReference type="InterPro" id="IPR009057">
    <property type="entry name" value="Homeodomain-like_sf"/>
</dbReference>
<evidence type="ECO:0000259" key="8">
    <source>
        <dbReference type="PROSITE" id="PS50071"/>
    </source>
</evidence>
<evidence type="ECO:0000256" key="2">
    <source>
        <dbReference type="ARBA" id="ARBA00023125"/>
    </source>
</evidence>
<evidence type="ECO:0000256" key="1">
    <source>
        <dbReference type="ARBA" id="ARBA00004123"/>
    </source>
</evidence>
<gene>
    <name evidence="9" type="primary">ShxC</name>
</gene>
<feature type="DNA-binding region" description="Homeobox" evidence="5">
    <location>
        <begin position="53"/>
        <end position="112"/>
    </location>
</feature>
<dbReference type="SUPFAM" id="SSF46689">
    <property type="entry name" value="Homeodomain-like"/>
    <property type="match status" value="1"/>
</dbReference>
<comment type="subcellular location">
    <subcellularLocation>
        <location evidence="1 5 6">Nucleus</location>
    </subcellularLocation>
</comment>
<evidence type="ECO:0000256" key="3">
    <source>
        <dbReference type="ARBA" id="ARBA00023155"/>
    </source>
</evidence>
<sequence>MFQNMLMTGFTPLNATNENDCWDNRPFITKWPEIQNNQQKKVEEVTKTIKKKHKRTRTAFTTEQILYLEHVFKSQQYIDRQKRIELAKRIRIGERHIKIWFQNRRMKKKRESESSSDVESSGSSPPPVVTSSTTNEEPSLLQQYVESFAIPDSEHHYVDPYQENGQLPPQYVPNMFKSEEQEQYQLPNYTPPEYGYEFNTDVYPTEYYPNATDVIGNYNDFYQPEEVMSAAAAGACQPPQNNNGQDQSWYEYNMNYFQNGYGW</sequence>
<dbReference type="GO" id="GO:0045944">
    <property type="term" value="P:positive regulation of transcription by RNA polymerase II"/>
    <property type="evidence" value="ECO:0007669"/>
    <property type="project" value="UniProtKB-ARBA"/>
</dbReference>
<feature type="compositionally biased region" description="Low complexity" evidence="7">
    <location>
        <begin position="115"/>
        <end position="134"/>
    </location>
</feature>
<organism evidence="9">
    <name type="scientific">Plutella xylostella</name>
    <name type="common">Diamondback moth</name>
    <name type="synonym">Plutella maculipennis</name>
    <dbReference type="NCBI Taxonomy" id="51655"/>
    <lineage>
        <taxon>Eukaryota</taxon>
        <taxon>Metazoa</taxon>
        <taxon>Ecdysozoa</taxon>
        <taxon>Arthropoda</taxon>
        <taxon>Hexapoda</taxon>
        <taxon>Insecta</taxon>
        <taxon>Pterygota</taxon>
        <taxon>Neoptera</taxon>
        <taxon>Endopterygota</taxon>
        <taxon>Lepidoptera</taxon>
        <taxon>Glossata</taxon>
        <taxon>Ditrysia</taxon>
        <taxon>Yponomeutoidea</taxon>
        <taxon>Plutellidae</taxon>
        <taxon>Plutella</taxon>
    </lineage>
</organism>
<dbReference type="InterPro" id="IPR001356">
    <property type="entry name" value="HD"/>
</dbReference>
<dbReference type="InterPro" id="IPR020479">
    <property type="entry name" value="HD_metazoa"/>
</dbReference>
<dbReference type="OrthoDB" id="6159439at2759"/>
<dbReference type="GO" id="GO:0000978">
    <property type="term" value="F:RNA polymerase II cis-regulatory region sequence-specific DNA binding"/>
    <property type="evidence" value="ECO:0007669"/>
    <property type="project" value="TreeGrafter"/>
</dbReference>
<dbReference type="GO" id="GO:0000981">
    <property type="term" value="F:DNA-binding transcription factor activity, RNA polymerase II-specific"/>
    <property type="evidence" value="ECO:0007669"/>
    <property type="project" value="InterPro"/>
</dbReference>
<name>A0A0I9QQP9_PLUXY</name>